<dbReference type="PROSITE" id="PS50893">
    <property type="entry name" value="ABC_TRANSPORTER_2"/>
    <property type="match status" value="1"/>
</dbReference>
<dbReference type="Pfam" id="PF00005">
    <property type="entry name" value="ABC_tran"/>
    <property type="match status" value="1"/>
</dbReference>
<keyword evidence="3" id="KW-0547">Nucleotide-binding</keyword>
<dbReference type="PROSITE" id="PS00211">
    <property type="entry name" value="ABC_TRANSPORTER_1"/>
    <property type="match status" value="1"/>
</dbReference>
<feature type="transmembrane region" description="Helical" evidence="7">
    <location>
        <begin position="21"/>
        <end position="44"/>
    </location>
</feature>
<dbReference type="InterPro" id="IPR003593">
    <property type="entry name" value="AAA+_ATPase"/>
</dbReference>
<evidence type="ECO:0000313" key="10">
    <source>
        <dbReference type="EMBL" id="MDQ0362251.1"/>
    </source>
</evidence>
<dbReference type="Gene3D" id="1.20.1560.10">
    <property type="entry name" value="ABC transporter type 1, transmembrane domain"/>
    <property type="match status" value="1"/>
</dbReference>
<protein>
    <submittedName>
        <fullName evidence="10">ATP-binding cassette subfamily B protein</fullName>
    </submittedName>
</protein>
<comment type="caution">
    <text evidence="10">The sequence shown here is derived from an EMBL/GenBank/DDBJ whole genome shotgun (WGS) entry which is preliminary data.</text>
</comment>
<dbReference type="Proteomes" id="UP001230220">
    <property type="component" value="Unassembled WGS sequence"/>
</dbReference>
<keyword evidence="6 7" id="KW-0472">Membrane</keyword>
<name>A0ABU0E5S5_9FIRM</name>
<organism evidence="10 11">
    <name type="scientific">Breznakia pachnodae</name>
    <dbReference type="NCBI Taxonomy" id="265178"/>
    <lineage>
        <taxon>Bacteria</taxon>
        <taxon>Bacillati</taxon>
        <taxon>Bacillota</taxon>
        <taxon>Erysipelotrichia</taxon>
        <taxon>Erysipelotrichales</taxon>
        <taxon>Erysipelotrichaceae</taxon>
        <taxon>Breznakia</taxon>
    </lineage>
</organism>
<evidence type="ECO:0000256" key="5">
    <source>
        <dbReference type="ARBA" id="ARBA00022989"/>
    </source>
</evidence>
<dbReference type="PANTHER" id="PTHR24221:SF397">
    <property type="entry name" value="ABC TRANSPORTER, ATP-BINDING TRANSMEMBRANE PROTEIN"/>
    <property type="match status" value="1"/>
</dbReference>
<gene>
    <name evidence="10" type="ORF">J2S15_003005</name>
</gene>
<dbReference type="InterPro" id="IPR003439">
    <property type="entry name" value="ABC_transporter-like_ATP-bd"/>
</dbReference>
<reference evidence="10 11" key="1">
    <citation type="submission" date="2023-07" db="EMBL/GenBank/DDBJ databases">
        <title>Genomic Encyclopedia of Type Strains, Phase IV (KMG-IV): sequencing the most valuable type-strain genomes for metagenomic binning, comparative biology and taxonomic classification.</title>
        <authorList>
            <person name="Goeker M."/>
        </authorList>
    </citation>
    <scope>NUCLEOTIDE SEQUENCE [LARGE SCALE GENOMIC DNA]</scope>
    <source>
        <strain evidence="10 11">DSM 16784</strain>
    </source>
</reference>
<feature type="transmembrane region" description="Helical" evidence="7">
    <location>
        <begin position="140"/>
        <end position="160"/>
    </location>
</feature>
<keyword evidence="2 7" id="KW-0812">Transmembrane</keyword>
<feature type="transmembrane region" description="Helical" evidence="7">
    <location>
        <begin position="59"/>
        <end position="79"/>
    </location>
</feature>
<accession>A0ABU0E5S5</accession>
<evidence type="ECO:0000256" key="2">
    <source>
        <dbReference type="ARBA" id="ARBA00022692"/>
    </source>
</evidence>
<dbReference type="Pfam" id="PF00664">
    <property type="entry name" value="ABC_membrane"/>
    <property type="match status" value="1"/>
</dbReference>
<sequence length="584" mass="64345">MDREKETSSFSRLMEFTKGFQGRYVLSVIIAIIGVACGLIPYFMVSKMLVALLDGNKEVSFYVTQCLIAGVGYLGKSLFHNVSTYISHKATFAVISVIRYQVVKKLSNVPLGYILDTPSGKFKDTTVEKIDSIEPTLAHVVPEMTSNFLVPIAIVIYLFVIDWRMALVSLITLPVGFICYMGMMNGYGEKYAGMIEKEKEMSAVTVEYINGIEVIKAFNQSATSYKRFTTVVRAYSNYSINWMRSVQIYFAMGMAIWPAVLVGVLPVGAYFYMTGSLTSASFIMIMILSLGIMGPLLAAMGYTDDLAKIGAIVKDICEVIDQPELIRPEKETTISDYDISLKDVHFSYGDSEVLHGINLEIPKNTVTAFVGPSGGGKSTIAKLIASLWDVSSGSISIGDKDIKDISLKQFSHVMTYVSQDNYLFDDTIMNNIRMGNPDASDEEVVQIAKDSGCHEFIMSLEQGYQTIVGGAGGHLSGGERQRITIARAMLRNTPIVILDEATAYTDPENEAVIQRAVAKLVDGKTLIVIAHRLSTITDSDKIVVVDNGNIHAQGTHDELLKSDELYKSMWLSHIQSKDKEVSNV</sequence>
<feature type="transmembrane region" description="Helical" evidence="7">
    <location>
        <begin position="279"/>
        <end position="299"/>
    </location>
</feature>
<evidence type="ECO:0000259" key="9">
    <source>
        <dbReference type="PROSITE" id="PS50929"/>
    </source>
</evidence>
<dbReference type="InterPro" id="IPR036640">
    <property type="entry name" value="ABC1_TM_sf"/>
</dbReference>
<dbReference type="InterPro" id="IPR027417">
    <property type="entry name" value="P-loop_NTPase"/>
</dbReference>
<keyword evidence="5 7" id="KW-1133">Transmembrane helix</keyword>
<dbReference type="Gene3D" id="3.40.50.300">
    <property type="entry name" value="P-loop containing nucleotide triphosphate hydrolases"/>
    <property type="match status" value="1"/>
</dbReference>
<evidence type="ECO:0000256" key="6">
    <source>
        <dbReference type="ARBA" id="ARBA00023136"/>
    </source>
</evidence>
<keyword evidence="11" id="KW-1185">Reference proteome</keyword>
<feature type="domain" description="ABC transmembrane type-1" evidence="9">
    <location>
        <begin position="25"/>
        <end position="308"/>
    </location>
</feature>
<evidence type="ECO:0000313" key="11">
    <source>
        <dbReference type="Proteomes" id="UP001230220"/>
    </source>
</evidence>
<keyword evidence="4 10" id="KW-0067">ATP-binding</keyword>
<comment type="subcellular location">
    <subcellularLocation>
        <location evidence="1">Cell membrane</location>
        <topology evidence="1">Multi-pass membrane protein</topology>
    </subcellularLocation>
</comment>
<evidence type="ECO:0000256" key="7">
    <source>
        <dbReference type="SAM" id="Phobius"/>
    </source>
</evidence>
<dbReference type="InterPro" id="IPR011527">
    <property type="entry name" value="ABC1_TM_dom"/>
</dbReference>
<dbReference type="EMBL" id="JAUSUR010000006">
    <property type="protein sequence ID" value="MDQ0362251.1"/>
    <property type="molecule type" value="Genomic_DNA"/>
</dbReference>
<proteinExistence type="predicted"/>
<feature type="transmembrane region" description="Helical" evidence="7">
    <location>
        <begin position="166"/>
        <end position="187"/>
    </location>
</feature>
<dbReference type="SUPFAM" id="SSF90123">
    <property type="entry name" value="ABC transporter transmembrane region"/>
    <property type="match status" value="1"/>
</dbReference>
<evidence type="ECO:0000256" key="4">
    <source>
        <dbReference type="ARBA" id="ARBA00022840"/>
    </source>
</evidence>
<dbReference type="SUPFAM" id="SSF52540">
    <property type="entry name" value="P-loop containing nucleoside triphosphate hydrolases"/>
    <property type="match status" value="1"/>
</dbReference>
<dbReference type="PANTHER" id="PTHR24221">
    <property type="entry name" value="ATP-BINDING CASSETTE SUB-FAMILY B"/>
    <property type="match status" value="1"/>
</dbReference>
<dbReference type="GO" id="GO:0005524">
    <property type="term" value="F:ATP binding"/>
    <property type="evidence" value="ECO:0007669"/>
    <property type="project" value="UniProtKB-KW"/>
</dbReference>
<feature type="domain" description="ABC transporter" evidence="8">
    <location>
        <begin position="339"/>
        <end position="572"/>
    </location>
</feature>
<evidence type="ECO:0000256" key="1">
    <source>
        <dbReference type="ARBA" id="ARBA00004651"/>
    </source>
</evidence>
<dbReference type="RefSeq" id="WP_307409695.1">
    <property type="nucleotide sequence ID" value="NZ_JAUSUR010000006.1"/>
</dbReference>
<evidence type="ECO:0000259" key="8">
    <source>
        <dbReference type="PROSITE" id="PS50893"/>
    </source>
</evidence>
<dbReference type="InterPro" id="IPR017871">
    <property type="entry name" value="ABC_transporter-like_CS"/>
</dbReference>
<feature type="transmembrane region" description="Helical" evidence="7">
    <location>
        <begin position="248"/>
        <end position="273"/>
    </location>
</feature>
<evidence type="ECO:0000256" key="3">
    <source>
        <dbReference type="ARBA" id="ARBA00022741"/>
    </source>
</evidence>
<dbReference type="InterPro" id="IPR039421">
    <property type="entry name" value="Type_1_exporter"/>
</dbReference>
<dbReference type="SMART" id="SM00382">
    <property type="entry name" value="AAA"/>
    <property type="match status" value="1"/>
</dbReference>
<dbReference type="PROSITE" id="PS50929">
    <property type="entry name" value="ABC_TM1F"/>
    <property type="match status" value="1"/>
</dbReference>